<dbReference type="PANTHER" id="PTHR33967">
    <property type="entry name" value="RAGULATOR COMPLEX PROTEIN LAMTOR4"/>
    <property type="match status" value="1"/>
</dbReference>
<evidence type="ECO:0000313" key="6">
    <source>
        <dbReference type="Proteomes" id="UP001152799"/>
    </source>
</evidence>
<comment type="similarity">
    <text evidence="2">Belongs to the LAMTOR4 family.</text>
</comment>
<dbReference type="GO" id="GO:0005085">
    <property type="term" value="F:guanyl-nucleotide exchange factor activity"/>
    <property type="evidence" value="ECO:0007669"/>
    <property type="project" value="TreeGrafter"/>
</dbReference>
<evidence type="ECO:0000256" key="3">
    <source>
        <dbReference type="ARBA" id="ARBA00023228"/>
    </source>
</evidence>
<keyword evidence="6" id="KW-1185">Reference proteome</keyword>
<reference evidence="5" key="1">
    <citation type="submission" date="2022-01" db="EMBL/GenBank/DDBJ databases">
        <authorList>
            <person name="King R."/>
        </authorList>
    </citation>
    <scope>NUCLEOTIDE SEQUENCE</scope>
</reference>
<proteinExistence type="inferred from homology"/>
<dbReference type="GO" id="GO:0032008">
    <property type="term" value="P:positive regulation of TOR signaling"/>
    <property type="evidence" value="ECO:0007669"/>
    <property type="project" value="InterPro"/>
</dbReference>
<dbReference type="PANTHER" id="PTHR33967:SF1">
    <property type="entry name" value="RAGULATOR COMPLEX PROTEIN LAMTOR4"/>
    <property type="match status" value="1"/>
</dbReference>
<dbReference type="AlphaFoldDB" id="A0A9N9MUR6"/>
<accession>A0A9N9MUR6</accession>
<dbReference type="GO" id="GO:0071986">
    <property type="term" value="C:Ragulator complex"/>
    <property type="evidence" value="ECO:0007669"/>
    <property type="project" value="InterPro"/>
</dbReference>
<name>A0A9N9MUR6_9CUCU</name>
<evidence type="ECO:0000313" key="5">
    <source>
        <dbReference type="EMBL" id="CAG9771040.1"/>
    </source>
</evidence>
<sequence>MDRPNIQGQIGYLTLNSEGAVLASEGDLKNDEKTAGILHGLITLAHNRLDPKAFDKGFKRLTVTYEDHAYVVCLSNRKIHIVKRQVQAT</sequence>
<comment type="subcellular location">
    <subcellularLocation>
        <location evidence="1">Lysosome</location>
    </subcellularLocation>
</comment>
<evidence type="ECO:0000256" key="4">
    <source>
        <dbReference type="ARBA" id="ARBA00032690"/>
    </source>
</evidence>
<dbReference type="EMBL" id="OU892282">
    <property type="protein sequence ID" value="CAG9771040.1"/>
    <property type="molecule type" value="Genomic_DNA"/>
</dbReference>
<keyword evidence="3" id="KW-0458">Lysosome</keyword>
<evidence type="ECO:0000256" key="1">
    <source>
        <dbReference type="ARBA" id="ARBA00004371"/>
    </source>
</evidence>
<dbReference type="GO" id="GO:0071230">
    <property type="term" value="P:cellular response to amino acid stimulus"/>
    <property type="evidence" value="ECO:0007669"/>
    <property type="project" value="InterPro"/>
</dbReference>
<gene>
    <name evidence="5" type="ORF">CEUTPL_LOCUS11482</name>
</gene>
<dbReference type="OrthoDB" id="275011at2759"/>
<organism evidence="5 6">
    <name type="scientific">Ceutorhynchus assimilis</name>
    <name type="common">cabbage seed weevil</name>
    <dbReference type="NCBI Taxonomy" id="467358"/>
    <lineage>
        <taxon>Eukaryota</taxon>
        <taxon>Metazoa</taxon>
        <taxon>Ecdysozoa</taxon>
        <taxon>Arthropoda</taxon>
        <taxon>Hexapoda</taxon>
        <taxon>Insecta</taxon>
        <taxon>Pterygota</taxon>
        <taxon>Neoptera</taxon>
        <taxon>Endopterygota</taxon>
        <taxon>Coleoptera</taxon>
        <taxon>Polyphaga</taxon>
        <taxon>Cucujiformia</taxon>
        <taxon>Curculionidae</taxon>
        <taxon>Ceutorhynchinae</taxon>
        <taxon>Ceutorhynchus</taxon>
    </lineage>
</organism>
<dbReference type="SUPFAM" id="SSF103196">
    <property type="entry name" value="Roadblock/LC7 domain"/>
    <property type="match status" value="1"/>
</dbReference>
<evidence type="ECO:0000256" key="2">
    <source>
        <dbReference type="ARBA" id="ARBA00010627"/>
    </source>
</evidence>
<dbReference type="InterPro" id="IPR034601">
    <property type="entry name" value="LAMTOR4"/>
</dbReference>
<dbReference type="Proteomes" id="UP001152799">
    <property type="component" value="Chromosome 6"/>
</dbReference>
<protein>
    <recommendedName>
        <fullName evidence="4">Late endosomal/lysosomal adaptor and MAPK and MTOR activator 4</fullName>
    </recommendedName>
</protein>
<dbReference type="GO" id="GO:0005764">
    <property type="term" value="C:lysosome"/>
    <property type="evidence" value="ECO:0007669"/>
    <property type="project" value="UniProtKB-SubCell"/>
</dbReference>